<name>A0ABQ7HXS5_9MICR</name>
<accession>A0ABQ7HXS5</accession>
<protein>
    <submittedName>
        <fullName evidence="3">Uncharacterized protein</fullName>
    </submittedName>
</protein>
<evidence type="ECO:0000256" key="2">
    <source>
        <dbReference type="SAM" id="SignalP"/>
    </source>
</evidence>
<gene>
    <name evidence="3" type="ORF">TCON_1798</name>
</gene>
<feature type="signal peptide" evidence="2">
    <location>
        <begin position="1"/>
        <end position="15"/>
    </location>
</feature>
<feature type="region of interest" description="Disordered" evidence="1">
    <location>
        <begin position="131"/>
        <end position="150"/>
    </location>
</feature>
<proteinExistence type="predicted"/>
<evidence type="ECO:0000313" key="3">
    <source>
        <dbReference type="EMBL" id="KAF7682990.1"/>
    </source>
</evidence>
<feature type="chain" id="PRO_5046182227" evidence="2">
    <location>
        <begin position="16"/>
        <end position="150"/>
    </location>
</feature>
<keyword evidence="2" id="KW-0732">Signal</keyword>
<organism evidence="3 4">
    <name type="scientific">Astathelohania contejeani</name>
    <dbReference type="NCBI Taxonomy" id="164912"/>
    <lineage>
        <taxon>Eukaryota</taxon>
        <taxon>Fungi</taxon>
        <taxon>Fungi incertae sedis</taxon>
        <taxon>Microsporidia</taxon>
        <taxon>Astathelohaniidae</taxon>
        <taxon>Astathelohania</taxon>
    </lineage>
</organism>
<evidence type="ECO:0000313" key="4">
    <source>
        <dbReference type="Proteomes" id="UP001516464"/>
    </source>
</evidence>
<reference evidence="3 4" key="1">
    <citation type="submission" date="2019-01" db="EMBL/GenBank/DDBJ databases">
        <title>Genomes sequencing and comparative genomics of infectious freshwater microsporidia, Cucumispora dikerogammari and Thelohania contejeani.</title>
        <authorList>
            <person name="Cormier A."/>
            <person name="Giraud I."/>
            <person name="Wattier R."/>
            <person name="Teixeira M."/>
            <person name="Grandjean F."/>
            <person name="Rigaud T."/>
            <person name="Cordaux R."/>
        </authorList>
    </citation>
    <scope>NUCLEOTIDE SEQUENCE [LARGE SCALE GENOMIC DNA]</scope>
    <source>
        <strain evidence="3">T1</strain>
        <tissue evidence="3">Spores</tissue>
    </source>
</reference>
<dbReference type="EMBL" id="SBIQ01000146">
    <property type="protein sequence ID" value="KAF7682990.1"/>
    <property type="molecule type" value="Genomic_DNA"/>
</dbReference>
<comment type="caution">
    <text evidence="3">The sequence shown here is derived from an EMBL/GenBank/DDBJ whole genome shotgun (WGS) entry which is preliminary data.</text>
</comment>
<sequence>MLLLILLNFIMCVFAEISQDSKVELLQIVSQKDELHQDEFRQEELQKIELQEDENMMKALDGIFEDIINDEFSNENGIFIIIESNPVVNKEEERAFCGESKEESSADHDTFTDEEKINNKKDSIVKPIDENNVLKEKKEFSESDKESSTN</sequence>
<feature type="region of interest" description="Disordered" evidence="1">
    <location>
        <begin position="93"/>
        <end position="125"/>
    </location>
</feature>
<evidence type="ECO:0000256" key="1">
    <source>
        <dbReference type="SAM" id="MobiDB-lite"/>
    </source>
</evidence>
<dbReference type="Proteomes" id="UP001516464">
    <property type="component" value="Unassembled WGS sequence"/>
</dbReference>
<keyword evidence="4" id="KW-1185">Reference proteome</keyword>